<proteinExistence type="inferred from homology"/>
<sequence length="362" mass="39252">MKFNQIAKVSTIALALASAFGCSDTETGVADKSARPVNVIQLGNVNESHYQHFPGRLQSEYQANVSFRVAGMIEEVFVAPGDVVSKGQKLAKLDDHDYNVVLLELQARLSEAESAYALAASEYKRVKQATSENAIASVNLDRARSAFQRSKAAIEVVKQNIEKARDAIRYTTLLAPFDGVVGEQYSEQFEQILPGVPVFNVHKPSSLEAVVDVPETLITKIRSGLSAEISWHGSTDTYVATVSEIGTVPHPIKQTYTVSFTIDDKNLNELPGKAVAVSVDLLSSAGSYCVPYTALKGEKGQYSLMIIENGRAMQKPVEIDHLQTSTACVVGNLSDNEYLVTAGVSYLEDNDPVGEMIDVTTK</sequence>
<dbReference type="EMBL" id="BJLH01000014">
    <property type="protein sequence ID" value="GEA61918.1"/>
    <property type="molecule type" value="Genomic_DNA"/>
</dbReference>
<dbReference type="InterPro" id="IPR058647">
    <property type="entry name" value="BSH_CzcB-like"/>
</dbReference>
<dbReference type="NCBIfam" id="TIGR01730">
    <property type="entry name" value="RND_mfp"/>
    <property type="match status" value="1"/>
</dbReference>
<dbReference type="Pfam" id="PF25973">
    <property type="entry name" value="BSH_CzcB"/>
    <property type="match status" value="1"/>
</dbReference>
<dbReference type="PANTHER" id="PTHR30469">
    <property type="entry name" value="MULTIDRUG RESISTANCE PROTEIN MDTA"/>
    <property type="match status" value="1"/>
</dbReference>
<keyword evidence="4" id="KW-1185">Reference proteome</keyword>
<feature type="domain" description="CzcB-like barrel-sandwich hybrid" evidence="2">
    <location>
        <begin position="63"/>
        <end position="185"/>
    </location>
</feature>
<evidence type="ECO:0000256" key="1">
    <source>
        <dbReference type="ARBA" id="ARBA00009477"/>
    </source>
</evidence>
<reference evidence="3 4" key="1">
    <citation type="submission" date="2019-06" db="EMBL/GenBank/DDBJ databases">
        <title>Whole genome shotgun sequence of Vibrio comitans NBRC 102076.</title>
        <authorList>
            <person name="Hosoyama A."/>
            <person name="Uohara A."/>
            <person name="Ohji S."/>
            <person name="Ichikawa N."/>
        </authorList>
    </citation>
    <scope>NUCLEOTIDE SEQUENCE [LARGE SCALE GENOMIC DNA]</scope>
    <source>
        <strain evidence="3 4">NBRC 102076</strain>
    </source>
</reference>
<dbReference type="PROSITE" id="PS51257">
    <property type="entry name" value="PROKAR_LIPOPROTEIN"/>
    <property type="match status" value="1"/>
</dbReference>
<dbReference type="RefSeq" id="WP_141272263.1">
    <property type="nucleotide sequence ID" value="NZ_BJLH01000014.1"/>
</dbReference>
<dbReference type="InterPro" id="IPR006143">
    <property type="entry name" value="RND_pump_MFP"/>
</dbReference>
<dbReference type="Proteomes" id="UP000318242">
    <property type="component" value="Unassembled WGS sequence"/>
</dbReference>
<dbReference type="Gene3D" id="2.40.420.20">
    <property type="match status" value="1"/>
</dbReference>
<comment type="similarity">
    <text evidence="1">Belongs to the membrane fusion protein (MFP) (TC 8.A.1) family.</text>
</comment>
<comment type="caution">
    <text evidence="3">The sequence shown here is derived from an EMBL/GenBank/DDBJ whole genome shotgun (WGS) entry which is preliminary data.</text>
</comment>
<evidence type="ECO:0000259" key="2">
    <source>
        <dbReference type="Pfam" id="PF25973"/>
    </source>
</evidence>
<protein>
    <submittedName>
        <fullName evidence="3">Hemolysin D</fullName>
    </submittedName>
</protein>
<dbReference type="OrthoDB" id="2110899at2"/>
<dbReference type="SUPFAM" id="SSF111369">
    <property type="entry name" value="HlyD-like secretion proteins"/>
    <property type="match status" value="1"/>
</dbReference>
<dbReference type="Gene3D" id="1.10.287.470">
    <property type="entry name" value="Helix hairpin bin"/>
    <property type="match status" value="1"/>
</dbReference>
<dbReference type="GO" id="GO:1990281">
    <property type="term" value="C:efflux pump complex"/>
    <property type="evidence" value="ECO:0007669"/>
    <property type="project" value="TreeGrafter"/>
</dbReference>
<dbReference type="PANTHER" id="PTHR30469:SF20">
    <property type="entry name" value="EFFLUX RND TRANSPORTER PERIPLASMIC ADAPTOR SUBUNIT"/>
    <property type="match status" value="1"/>
</dbReference>
<name>A0A4Y3ISZ4_9VIBR</name>
<dbReference type="Gene3D" id="2.40.50.100">
    <property type="match status" value="1"/>
</dbReference>
<gene>
    <name evidence="3" type="ORF">VCO01S_31110</name>
</gene>
<accession>A0A4Y3ISZ4</accession>
<evidence type="ECO:0000313" key="3">
    <source>
        <dbReference type="EMBL" id="GEA61918.1"/>
    </source>
</evidence>
<evidence type="ECO:0000313" key="4">
    <source>
        <dbReference type="Proteomes" id="UP000318242"/>
    </source>
</evidence>
<dbReference type="AlphaFoldDB" id="A0A4Y3ISZ4"/>
<organism evidence="3 4">
    <name type="scientific">Vibrio comitans NBRC 102076</name>
    <dbReference type="NCBI Taxonomy" id="1219078"/>
    <lineage>
        <taxon>Bacteria</taxon>
        <taxon>Pseudomonadati</taxon>
        <taxon>Pseudomonadota</taxon>
        <taxon>Gammaproteobacteria</taxon>
        <taxon>Vibrionales</taxon>
        <taxon>Vibrionaceae</taxon>
        <taxon>Vibrio</taxon>
    </lineage>
</organism>
<dbReference type="Gene3D" id="2.40.30.170">
    <property type="match status" value="1"/>
</dbReference>
<dbReference type="GO" id="GO:0015562">
    <property type="term" value="F:efflux transmembrane transporter activity"/>
    <property type="evidence" value="ECO:0007669"/>
    <property type="project" value="TreeGrafter"/>
</dbReference>